<keyword evidence="1" id="KW-0472">Membrane</keyword>
<dbReference type="Proteomes" id="UP000031246">
    <property type="component" value="Unassembled WGS sequence"/>
</dbReference>
<keyword evidence="1" id="KW-1133">Transmembrane helix</keyword>
<gene>
    <name evidence="3" type="ORF">OC25_10685</name>
</gene>
<dbReference type="InterPro" id="IPR036890">
    <property type="entry name" value="HATPase_C_sf"/>
</dbReference>
<proteinExistence type="predicted"/>
<evidence type="ECO:0000259" key="2">
    <source>
        <dbReference type="Pfam" id="PF06580"/>
    </source>
</evidence>
<dbReference type="Gene3D" id="3.30.565.10">
    <property type="entry name" value="Histidine kinase-like ATPase, C-terminal domain"/>
    <property type="match status" value="1"/>
</dbReference>
<name>A0A0C1FQL7_9SPHI</name>
<dbReference type="GO" id="GO:0000155">
    <property type="term" value="F:phosphorelay sensor kinase activity"/>
    <property type="evidence" value="ECO:0007669"/>
    <property type="project" value="InterPro"/>
</dbReference>
<comment type="caution">
    <text evidence="3">The sequence shown here is derived from an EMBL/GenBank/DDBJ whole genome shotgun (WGS) entry which is preliminary data.</text>
</comment>
<dbReference type="EMBL" id="JSYN01000011">
    <property type="protein sequence ID" value="KIA94063.1"/>
    <property type="molecule type" value="Genomic_DNA"/>
</dbReference>
<sequence>MERNQISLYWKCQLIGWTAASLYWAFVAITSGEFLWGLGFAQLITDVILYVGITHLYKLFAESNKWQLLPLNSLMVRMFIAVPVMGIIYTCCTIPKVYFLRTMFVNSGGLDFDQFALTNISGIFMAGIRLMAIWLLAYHLYHYARREVALASENAVLQLSFKQAQLDNLSSQLNPHFLFNALNTVKSLIYTRPDGAARGIDLLSEILRNSLYRGNAMMVRLDEEIALVKDYLELESMRMEERLSFEFQINVPDLSVSIPRLSLQLLVENAVKHGIAKRRAGGKVTIAIYQQKGFLCMEVANPGKLELDNENAGIGLENLKNRLDIGYKGAAKFDISQQEENVLATLIIPMA</sequence>
<evidence type="ECO:0000313" key="3">
    <source>
        <dbReference type="EMBL" id="KIA94063.1"/>
    </source>
</evidence>
<evidence type="ECO:0000313" key="4">
    <source>
        <dbReference type="Proteomes" id="UP000031246"/>
    </source>
</evidence>
<dbReference type="PANTHER" id="PTHR34220:SF7">
    <property type="entry name" value="SENSOR HISTIDINE KINASE YPDA"/>
    <property type="match status" value="1"/>
</dbReference>
<dbReference type="OrthoDB" id="9792992at2"/>
<dbReference type="RefSeq" id="WP_039475560.1">
    <property type="nucleotide sequence ID" value="NZ_JSYN01000011.1"/>
</dbReference>
<keyword evidence="1" id="KW-0812">Transmembrane</keyword>
<accession>A0A0C1FQL7</accession>
<feature type="transmembrane region" description="Helical" evidence="1">
    <location>
        <begin position="78"/>
        <end position="100"/>
    </location>
</feature>
<reference evidence="3 4" key="1">
    <citation type="submission" date="2014-10" db="EMBL/GenBank/DDBJ databases">
        <title>Pedobacter Kyungheensis.</title>
        <authorList>
            <person name="Anderson B.M."/>
            <person name="Newman J.D."/>
        </authorList>
    </citation>
    <scope>NUCLEOTIDE SEQUENCE [LARGE SCALE GENOMIC DNA]</scope>
    <source>
        <strain evidence="3 4">KACC 16221</strain>
    </source>
</reference>
<dbReference type="PANTHER" id="PTHR34220">
    <property type="entry name" value="SENSOR HISTIDINE KINASE YPDA"/>
    <property type="match status" value="1"/>
</dbReference>
<feature type="transmembrane region" description="Helical" evidence="1">
    <location>
        <begin position="35"/>
        <end position="57"/>
    </location>
</feature>
<protein>
    <recommendedName>
        <fullName evidence="2">Signal transduction histidine kinase internal region domain-containing protein</fullName>
    </recommendedName>
</protein>
<dbReference type="InterPro" id="IPR050640">
    <property type="entry name" value="Bact_2-comp_sensor_kinase"/>
</dbReference>
<dbReference type="InterPro" id="IPR010559">
    <property type="entry name" value="Sig_transdc_His_kin_internal"/>
</dbReference>
<dbReference type="GO" id="GO:0016020">
    <property type="term" value="C:membrane"/>
    <property type="evidence" value="ECO:0007669"/>
    <property type="project" value="InterPro"/>
</dbReference>
<organism evidence="3 4">
    <name type="scientific">Pedobacter kyungheensis</name>
    <dbReference type="NCBI Taxonomy" id="1069985"/>
    <lineage>
        <taxon>Bacteria</taxon>
        <taxon>Pseudomonadati</taxon>
        <taxon>Bacteroidota</taxon>
        <taxon>Sphingobacteriia</taxon>
        <taxon>Sphingobacteriales</taxon>
        <taxon>Sphingobacteriaceae</taxon>
        <taxon>Pedobacter</taxon>
    </lineage>
</organism>
<dbReference type="SUPFAM" id="SSF55874">
    <property type="entry name" value="ATPase domain of HSP90 chaperone/DNA topoisomerase II/histidine kinase"/>
    <property type="match status" value="1"/>
</dbReference>
<feature type="transmembrane region" description="Helical" evidence="1">
    <location>
        <begin position="120"/>
        <end position="141"/>
    </location>
</feature>
<dbReference type="AlphaFoldDB" id="A0A0C1FQL7"/>
<keyword evidence="4" id="KW-1185">Reference proteome</keyword>
<feature type="domain" description="Signal transduction histidine kinase internal region" evidence="2">
    <location>
        <begin position="164"/>
        <end position="243"/>
    </location>
</feature>
<evidence type="ECO:0000256" key="1">
    <source>
        <dbReference type="SAM" id="Phobius"/>
    </source>
</evidence>
<dbReference type="Pfam" id="PF06580">
    <property type="entry name" value="His_kinase"/>
    <property type="match status" value="1"/>
</dbReference>
<feature type="transmembrane region" description="Helical" evidence="1">
    <location>
        <begin position="12"/>
        <end position="29"/>
    </location>
</feature>